<dbReference type="EMBL" id="CP134213">
    <property type="protein sequence ID" value="WND21131.1"/>
    <property type="molecule type" value="Genomic_DNA"/>
</dbReference>
<dbReference type="Proteomes" id="UP001249394">
    <property type="component" value="Chromosome"/>
</dbReference>
<evidence type="ECO:0000313" key="2">
    <source>
        <dbReference type="Proteomes" id="UP001249394"/>
    </source>
</evidence>
<organism evidence="1 2">
    <name type="scientific">Streptomyces violaceus</name>
    <name type="common">Streptomyces venezuelae</name>
    <dbReference type="NCBI Taxonomy" id="1936"/>
    <lineage>
        <taxon>Bacteria</taxon>
        <taxon>Bacillati</taxon>
        <taxon>Actinomycetota</taxon>
        <taxon>Actinomycetes</taxon>
        <taxon>Kitasatosporales</taxon>
        <taxon>Streptomycetaceae</taxon>
        <taxon>Streptomyces</taxon>
    </lineage>
</organism>
<accession>A0ABY9UFX7</accession>
<gene>
    <name evidence="1" type="ORF">RI060_29030</name>
</gene>
<keyword evidence="2" id="KW-1185">Reference proteome</keyword>
<sequence length="122" mass="13699">MPTNPTGWKAIFKPYREEPIVGWDDLGYPLIVDPTTGKRIDAHDLPDHEFCNAERTDPPFVGVIPGAGYMVRWDDGSTERVLAFALESSGRLRPVLDSFHGYGEPFYLEDGRPAPQLLRPTD</sequence>
<evidence type="ECO:0000313" key="1">
    <source>
        <dbReference type="EMBL" id="WND21131.1"/>
    </source>
</evidence>
<reference evidence="1 2" key="1">
    <citation type="submission" date="2023-09" db="EMBL/GenBank/DDBJ databases">
        <title>The genome sequence of Streptomyces anthocyanicus.</title>
        <authorList>
            <person name="Mo P."/>
        </authorList>
    </citation>
    <scope>NUCLEOTIDE SEQUENCE [LARGE SCALE GENOMIC DNA]</scope>
    <source>
        <strain evidence="1 2">JCM 4387</strain>
    </source>
</reference>
<name>A0ABY9UFX7_STRVL</name>
<proteinExistence type="predicted"/>
<protein>
    <submittedName>
        <fullName evidence="1">Uncharacterized protein</fullName>
    </submittedName>
</protein>